<keyword evidence="3" id="KW-1185">Reference proteome</keyword>
<dbReference type="AlphaFoldDB" id="A0A0C3LR44"/>
<evidence type="ECO:0000313" key="2">
    <source>
        <dbReference type="EMBL" id="KIO23842.1"/>
    </source>
</evidence>
<protein>
    <submittedName>
        <fullName evidence="2">Uncharacterized protein</fullName>
    </submittedName>
</protein>
<dbReference type="OrthoDB" id="10599913at2759"/>
<organism evidence="2 3">
    <name type="scientific">Tulasnella calospora MUT 4182</name>
    <dbReference type="NCBI Taxonomy" id="1051891"/>
    <lineage>
        <taxon>Eukaryota</taxon>
        <taxon>Fungi</taxon>
        <taxon>Dikarya</taxon>
        <taxon>Basidiomycota</taxon>
        <taxon>Agaricomycotina</taxon>
        <taxon>Agaricomycetes</taxon>
        <taxon>Cantharellales</taxon>
        <taxon>Tulasnellaceae</taxon>
        <taxon>Tulasnella</taxon>
    </lineage>
</organism>
<sequence>MPEPFAPASPRFQLEQGYTNPDAPLAETPTSSPSIPPPRRDSGFSSGSRLRSPVDSLASQTAEWIEAPRSPDGSGPERSIPTLSRSNGRRRRKDDASRMEENSEGSYRRDSHPQMPEETGTGTAPSQDSCQVQSH</sequence>
<reference evidence="2 3" key="1">
    <citation type="submission" date="2014-04" db="EMBL/GenBank/DDBJ databases">
        <authorList>
            <consortium name="DOE Joint Genome Institute"/>
            <person name="Kuo A."/>
            <person name="Girlanda M."/>
            <person name="Perotto S."/>
            <person name="Kohler A."/>
            <person name="Nagy L.G."/>
            <person name="Floudas D."/>
            <person name="Copeland A."/>
            <person name="Barry K.W."/>
            <person name="Cichocki N."/>
            <person name="Veneault-Fourrey C."/>
            <person name="LaButti K."/>
            <person name="Lindquist E.A."/>
            <person name="Lipzen A."/>
            <person name="Lundell T."/>
            <person name="Morin E."/>
            <person name="Murat C."/>
            <person name="Sun H."/>
            <person name="Tunlid A."/>
            <person name="Henrissat B."/>
            <person name="Grigoriev I.V."/>
            <person name="Hibbett D.S."/>
            <person name="Martin F."/>
            <person name="Nordberg H.P."/>
            <person name="Cantor M.N."/>
            <person name="Hua S.X."/>
        </authorList>
    </citation>
    <scope>NUCLEOTIDE SEQUENCE [LARGE SCALE GENOMIC DNA]</scope>
    <source>
        <strain evidence="2 3">MUT 4182</strain>
    </source>
</reference>
<accession>A0A0C3LR44</accession>
<reference evidence="3" key="2">
    <citation type="submission" date="2015-01" db="EMBL/GenBank/DDBJ databases">
        <title>Evolutionary Origins and Diversification of the Mycorrhizal Mutualists.</title>
        <authorList>
            <consortium name="DOE Joint Genome Institute"/>
            <consortium name="Mycorrhizal Genomics Consortium"/>
            <person name="Kohler A."/>
            <person name="Kuo A."/>
            <person name="Nagy L.G."/>
            <person name="Floudas D."/>
            <person name="Copeland A."/>
            <person name="Barry K.W."/>
            <person name="Cichocki N."/>
            <person name="Veneault-Fourrey C."/>
            <person name="LaButti K."/>
            <person name="Lindquist E.A."/>
            <person name="Lipzen A."/>
            <person name="Lundell T."/>
            <person name="Morin E."/>
            <person name="Murat C."/>
            <person name="Riley R."/>
            <person name="Ohm R."/>
            <person name="Sun H."/>
            <person name="Tunlid A."/>
            <person name="Henrissat B."/>
            <person name="Grigoriev I.V."/>
            <person name="Hibbett D.S."/>
            <person name="Martin F."/>
        </authorList>
    </citation>
    <scope>NUCLEOTIDE SEQUENCE [LARGE SCALE GENOMIC DNA]</scope>
    <source>
        <strain evidence="3">MUT 4182</strain>
    </source>
</reference>
<gene>
    <name evidence="2" type="ORF">M407DRAFT_106916</name>
</gene>
<evidence type="ECO:0000256" key="1">
    <source>
        <dbReference type="SAM" id="MobiDB-lite"/>
    </source>
</evidence>
<evidence type="ECO:0000313" key="3">
    <source>
        <dbReference type="Proteomes" id="UP000054248"/>
    </source>
</evidence>
<name>A0A0C3LR44_9AGAM</name>
<dbReference type="EMBL" id="KN823075">
    <property type="protein sequence ID" value="KIO23842.1"/>
    <property type="molecule type" value="Genomic_DNA"/>
</dbReference>
<feature type="compositionally biased region" description="Polar residues" evidence="1">
    <location>
        <begin position="120"/>
        <end position="135"/>
    </location>
</feature>
<feature type="compositionally biased region" description="Basic and acidic residues" evidence="1">
    <location>
        <begin position="93"/>
        <end position="112"/>
    </location>
</feature>
<feature type="region of interest" description="Disordered" evidence="1">
    <location>
        <begin position="1"/>
        <end position="135"/>
    </location>
</feature>
<proteinExistence type="predicted"/>
<dbReference type="HOGENOM" id="CLU_1887272_0_0_1"/>
<dbReference type="Proteomes" id="UP000054248">
    <property type="component" value="Unassembled WGS sequence"/>
</dbReference>